<dbReference type="Pfam" id="PF01012">
    <property type="entry name" value="ETF"/>
    <property type="match status" value="1"/>
</dbReference>
<dbReference type="GO" id="GO:0009055">
    <property type="term" value="F:electron transfer activity"/>
    <property type="evidence" value="ECO:0007669"/>
    <property type="project" value="InterPro"/>
</dbReference>
<dbReference type="InterPro" id="IPR014730">
    <property type="entry name" value="ETF_a/b_N"/>
</dbReference>
<organism evidence="6 7">
    <name type="scientific">Uabimicrobium amorphum</name>
    <dbReference type="NCBI Taxonomy" id="2596890"/>
    <lineage>
        <taxon>Bacteria</taxon>
        <taxon>Pseudomonadati</taxon>
        <taxon>Planctomycetota</taxon>
        <taxon>Candidatus Uabimicrobiia</taxon>
        <taxon>Candidatus Uabimicrobiales</taxon>
        <taxon>Candidatus Uabimicrobiaceae</taxon>
        <taxon>Candidatus Uabimicrobium</taxon>
    </lineage>
</organism>
<proteinExistence type="inferred from homology"/>
<gene>
    <name evidence="6" type="ORF">UABAM_02326</name>
</gene>
<dbReference type="EMBL" id="AP019860">
    <property type="protein sequence ID" value="BBM83971.1"/>
    <property type="molecule type" value="Genomic_DNA"/>
</dbReference>
<dbReference type="RefSeq" id="WP_151968151.1">
    <property type="nucleotide sequence ID" value="NZ_AP019860.1"/>
</dbReference>
<evidence type="ECO:0000256" key="2">
    <source>
        <dbReference type="ARBA" id="ARBA00016797"/>
    </source>
</evidence>
<dbReference type="PANTHER" id="PTHR21294:SF8">
    <property type="entry name" value="ELECTRON TRANSFER FLAVOPROTEIN SUBUNIT BETA"/>
    <property type="match status" value="1"/>
</dbReference>
<dbReference type="SUPFAM" id="SSF52402">
    <property type="entry name" value="Adenine nucleotide alpha hydrolases-like"/>
    <property type="match status" value="1"/>
</dbReference>
<protein>
    <recommendedName>
        <fullName evidence="2">Electron transfer flavoprotein subunit beta</fullName>
    </recommendedName>
</protein>
<dbReference type="InterPro" id="IPR033948">
    <property type="entry name" value="ETF_beta_N"/>
</dbReference>
<feature type="domain" description="Electron transfer flavoprotein alpha/beta-subunit N-terminal" evidence="5">
    <location>
        <begin position="23"/>
        <end position="211"/>
    </location>
</feature>
<dbReference type="CDD" id="cd01714">
    <property type="entry name" value="ETF_beta"/>
    <property type="match status" value="1"/>
</dbReference>
<accession>A0A5S9F375</accession>
<evidence type="ECO:0000313" key="6">
    <source>
        <dbReference type="EMBL" id="BBM83971.1"/>
    </source>
</evidence>
<evidence type="ECO:0000313" key="7">
    <source>
        <dbReference type="Proteomes" id="UP000326354"/>
    </source>
</evidence>
<evidence type="ECO:0000256" key="1">
    <source>
        <dbReference type="ARBA" id="ARBA00007557"/>
    </source>
</evidence>
<keyword evidence="4" id="KW-0249">Electron transport</keyword>
<evidence type="ECO:0000256" key="4">
    <source>
        <dbReference type="ARBA" id="ARBA00022982"/>
    </source>
</evidence>
<evidence type="ECO:0000259" key="5">
    <source>
        <dbReference type="SMART" id="SM00893"/>
    </source>
</evidence>
<dbReference type="PIRSF" id="PIRSF000090">
    <property type="entry name" value="Beta-ETF"/>
    <property type="match status" value="1"/>
</dbReference>
<dbReference type="AlphaFoldDB" id="A0A5S9F375"/>
<keyword evidence="7" id="KW-1185">Reference proteome</keyword>
<reference evidence="6 7" key="1">
    <citation type="submission" date="2019-08" db="EMBL/GenBank/DDBJ databases">
        <title>Complete genome sequence of Candidatus Uab amorphum.</title>
        <authorList>
            <person name="Shiratori T."/>
            <person name="Suzuki S."/>
            <person name="Kakizawa Y."/>
            <person name="Ishida K."/>
        </authorList>
    </citation>
    <scope>NUCLEOTIDE SEQUENCE [LARGE SCALE GENOMIC DNA]</scope>
    <source>
        <strain evidence="6 7">SRT547</strain>
    </source>
</reference>
<dbReference type="PANTHER" id="PTHR21294">
    <property type="entry name" value="ELECTRON TRANSFER FLAVOPROTEIN BETA-SUBUNIT"/>
    <property type="match status" value="1"/>
</dbReference>
<sequence>MKIVVCVKQVPDTATKIKVGADAKTIDSDGVEYVISPYDELAVEHAVRIKENNDDVEIVAVSMGSADSDKILRHALAMGADRGILIENDNSCDSFVTAQSLANAIKEENPDLVLCGVKAVDDDCSQVGGILATLLEVPFIWSAAELSYEDNKVTAQNELAGETYTVECELPCVVSIQKGSVEARINSLISIRKARKKEVNNVAATTSEAVMQTEKLELPAAKVGGRIVGEGPEAVAELFKLLREEAKVL</sequence>
<dbReference type="KEGG" id="uam:UABAM_02326"/>
<dbReference type="OrthoDB" id="9804960at2"/>
<keyword evidence="3" id="KW-0813">Transport</keyword>
<dbReference type="SMART" id="SM00893">
    <property type="entry name" value="ETF"/>
    <property type="match status" value="1"/>
</dbReference>
<dbReference type="Gene3D" id="3.40.50.620">
    <property type="entry name" value="HUPs"/>
    <property type="match status" value="1"/>
</dbReference>
<dbReference type="Proteomes" id="UP000326354">
    <property type="component" value="Chromosome"/>
</dbReference>
<dbReference type="InterPro" id="IPR012255">
    <property type="entry name" value="ETF_b"/>
</dbReference>
<comment type="similarity">
    <text evidence="1">Belongs to the ETF beta-subunit/FixA family.</text>
</comment>
<evidence type="ECO:0000256" key="3">
    <source>
        <dbReference type="ARBA" id="ARBA00022448"/>
    </source>
</evidence>
<dbReference type="InterPro" id="IPR014729">
    <property type="entry name" value="Rossmann-like_a/b/a_fold"/>
</dbReference>
<name>A0A5S9F375_UABAM</name>